<comment type="caution">
    <text evidence="10">The sequence shown here is derived from an EMBL/GenBank/DDBJ whole genome shotgun (WGS) entry which is preliminary data.</text>
</comment>
<dbReference type="GO" id="GO:0005739">
    <property type="term" value="C:mitochondrion"/>
    <property type="evidence" value="ECO:0007669"/>
    <property type="project" value="UniProtKB-SubCell"/>
</dbReference>
<evidence type="ECO:0000256" key="2">
    <source>
        <dbReference type="ARBA" id="ARBA00007151"/>
    </source>
</evidence>
<dbReference type="PANTHER" id="PTHR11205">
    <property type="entry name" value="RIBOSOMAL PROTEIN S7"/>
    <property type="match status" value="1"/>
</dbReference>
<reference evidence="10 11" key="1">
    <citation type="submission" date="2023-01" db="EMBL/GenBank/DDBJ databases">
        <title>Analysis of 21 Apiospora genomes using comparative genomics revels a genus with tremendous synthesis potential of carbohydrate active enzymes and secondary metabolites.</title>
        <authorList>
            <person name="Sorensen T."/>
        </authorList>
    </citation>
    <scope>NUCLEOTIDE SEQUENCE [LARGE SCALE GENOMIC DNA]</scope>
    <source>
        <strain evidence="10 11">CBS 117206</strain>
    </source>
</reference>
<gene>
    <name evidence="10" type="ORF">PG999_005136</name>
</gene>
<dbReference type="GO" id="GO:0006412">
    <property type="term" value="P:translation"/>
    <property type="evidence" value="ECO:0007669"/>
    <property type="project" value="InterPro"/>
</dbReference>
<keyword evidence="3" id="KW-0689">Ribosomal protein</keyword>
<evidence type="ECO:0000256" key="3">
    <source>
        <dbReference type="ARBA" id="ARBA00022980"/>
    </source>
</evidence>
<accession>A0AAW0R170</accession>
<evidence type="ECO:0000256" key="7">
    <source>
        <dbReference type="ARBA" id="ARBA00039306"/>
    </source>
</evidence>
<comment type="function">
    <text evidence="6">Component of the mitochondrial ribosome (mitoribosome), a dedicated translation machinery responsible for the synthesis of mitochondrial genome-encoded proteins, including at least some of the essential transmembrane subunits of the mitochondrial respiratory chain. The mitoribosomes are attached to the mitochondrial inner membrane and translation products are cotranslationally integrated into the membrane.</text>
</comment>
<dbReference type="Pfam" id="PF00177">
    <property type="entry name" value="Ribosomal_S7"/>
    <property type="match status" value="1"/>
</dbReference>
<dbReference type="InterPro" id="IPR036823">
    <property type="entry name" value="Ribosomal_uS7_dom_sf"/>
</dbReference>
<dbReference type="InterPro" id="IPR000235">
    <property type="entry name" value="Ribosomal_uS7"/>
</dbReference>
<organism evidence="10 11">
    <name type="scientific">Apiospora kogelbergensis</name>
    <dbReference type="NCBI Taxonomy" id="1337665"/>
    <lineage>
        <taxon>Eukaryota</taxon>
        <taxon>Fungi</taxon>
        <taxon>Dikarya</taxon>
        <taxon>Ascomycota</taxon>
        <taxon>Pezizomycotina</taxon>
        <taxon>Sordariomycetes</taxon>
        <taxon>Xylariomycetidae</taxon>
        <taxon>Amphisphaeriales</taxon>
        <taxon>Apiosporaceae</taxon>
        <taxon>Apiospora</taxon>
    </lineage>
</organism>
<comment type="subcellular location">
    <subcellularLocation>
        <location evidence="1">Mitochondrion</location>
    </subcellularLocation>
</comment>
<name>A0AAW0R170_9PEZI</name>
<evidence type="ECO:0000256" key="4">
    <source>
        <dbReference type="ARBA" id="ARBA00023128"/>
    </source>
</evidence>
<dbReference type="Gene3D" id="1.10.455.10">
    <property type="entry name" value="Ribosomal protein S7 domain"/>
    <property type="match status" value="1"/>
</dbReference>
<dbReference type="GO" id="GO:0005840">
    <property type="term" value="C:ribosome"/>
    <property type="evidence" value="ECO:0007669"/>
    <property type="project" value="UniProtKB-KW"/>
</dbReference>
<dbReference type="SUPFAM" id="SSF47973">
    <property type="entry name" value="Ribosomal protein S7"/>
    <property type="match status" value="1"/>
</dbReference>
<feature type="region of interest" description="Disordered" evidence="8">
    <location>
        <begin position="25"/>
        <end position="80"/>
    </location>
</feature>
<evidence type="ECO:0000256" key="6">
    <source>
        <dbReference type="ARBA" id="ARBA00037226"/>
    </source>
</evidence>
<keyword evidence="5" id="KW-0687">Ribonucleoprotein</keyword>
<feature type="domain" description="Small ribosomal subunit protein uS7" evidence="9">
    <location>
        <begin position="130"/>
        <end position="286"/>
    </location>
</feature>
<evidence type="ECO:0000256" key="1">
    <source>
        <dbReference type="ARBA" id="ARBA00004173"/>
    </source>
</evidence>
<comment type="similarity">
    <text evidence="2">Belongs to the universal ribosomal protein uS7 family.</text>
</comment>
<keyword evidence="11" id="KW-1185">Reference proteome</keyword>
<evidence type="ECO:0000256" key="8">
    <source>
        <dbReference type="SAM" id="MobiDB-lite"/>
    </source>
</evidence>
<evidence type="ECO:0000313" key="11">
    <source>
        <dbReference type="Proteomes" id="UP001392437"/>
    </source>
</evidence>
<proteinExistence type="inferred from homology"/>
<dbReference type="GO" id="GO:1990904">
    <property type="term" value="C:ribonucleoprotein complex"/>
    <property type="evidence" value="ECO:0007669"/>
    <property type="project" value="UniProtKB-KW"/>
</dbReference>
<dbReference type="AlphaFoldDB" id="A0AAW0R170"/>
<evidence type="ECO:0000313" key="10">
    <source>
        <dbReference type="EMBL" id="KAK8121016.1"/>
    </source>
</evidence>
<evidence type="ECO:0000259" key="9">
    <source>
        <dbReference type="Pfam" id="PF00177"/>
    </source>
</evidence>
<dbReference type="Proteomes" id="UP001392437">
    <property type="component" value="Unassembled WGS sequence"/>
</dbReference>
<dbReference type="InterPro" id="IPR023798">
    <property type="entry name" value="Ribosomal_uS7_dom"/>
</dbReference>
<dbReference type="FunFam" id="1.10.455.10:FF:000006">
    <property type="entry name" value="37S ribosomal protein S7, mitochondrial"/>
    <property type="match status" value="1"/>
</dbReference>
<dbReference type="EMBL" id="JAQQWP010000004">
    <property type="protein sequence ID" value="KAK8121016.1"/>
    <property type="molecule type" value="Genomic_DNA"/>
</dbReference>
<evidence type="ECO:0000256" key="5">
    <source>
        <dbReference type="ARBA" id="ARBA00023274"/>
    </source>
</evidence>
<sequence>MASKLSPWGACRSLTIRTRSILQHAERKATAAPFHMARRGMADNTTSREPPSGSDGALPPSMAGKASAEQPHTSPRPEQFAPNWLNAEAIARLEQVAAGEDMYDNEEGLKFGVLSQLPGKHDHLQKRYPEVLDQVTKLLMRDGKLSKAQRDMAFILNFLRTSSAPKVSPLRPLLPGAPPAHTLPLDPVAYLTLAIDSVAPLLRIRSMKGMAGGGQALEIPEPMAARQRRRVAVQWILDAVNKKKSKGSGRSMFAHKMAEEIIAVIEGRSSVWDRRQTVHKLGTAARANLNHPALLAKRK</sequence>
<keyword evidence="4" id="KW-0496">Mitochondrion</keyword>
<protein>
    <recommendedName>
        <fullName evidence="7">Small ribosomal subunit protein uS7m</fullName>
    </recommendedName>
</protein>